<keyword evidence="3" id="KW-1185">Reference proteome</keyword>
<protein>
    <submittedName>
        <fullName evidence="2">Uncharacterized protein</fullName>
    </submittedName>
</protein>
<proteinExistence type="predicted"/>
<sequence>MLMALTTIAISATLDEEESFLGNNDDDEENAIEAENQQSSTFTPLRGMSRFLARGATTCNKTRRCVWPRAVRGQIAARRNV</sequence>
<evidence type="ECO:0000256" key="1">
    <source>
        <dbReference type="SAM" id="MobiDB-lite"/>
    </source>
</evidence>
<dbReference type="EMBL" id="VOIH02000003">
    <property type="protein sequence ID" value="KAF3451748.1"/>
    <property type="molecule type" value="Genomic_DNA"/>
</dbReference>
<organism evidence="2 3">
    <name type="scientific">Rhamnella rubrinervis</name>
    <dbReference type="NCBI Taxonomy" id="2594499"/>
    <lineage>
        <taxon>Eukaryota</taxon>
        <taxon>Viridiplantae</taxon>
        <taxon>Streptophyta</taxon>
        <taxon>Embryophyta</taxon>
        <taxon>Tracheophyta</taxon>
        <taxon>Spermatophyta</taxon>
        <taxon>Magnoliopsida</taxon>
        <taxon>eudicotyledons</taxon>
        <taxon>Gunneridae</taxon>
        <taxon>Pentapetalae</taxon>
        <taxon>rosids</taxon>
        <taxon>fabids</taxon>
        <taxon>Rosales</taxon>
        <taxon>Rhamnaceae</taxon>
        <taxon>rhamnoid group</taxon>
        <taxon>Rhamneae</taxon>
        <taxon>Rhamnella</taxon>
    </lineage>
</organism>
<comment type="caution">
    <text evidence="2">The sequence shown here is derived from an EMBL/GenBank/DDBJ whole genome shotgun (WGS) entry which is preliminary data.</text>
</comment>
<feature type="region of interest" description="Disordered" evidence="1">
    <location>
        <begin position="17"/>
        <end position="40"/>
    </location>
</feature>
<dbReference type="Proteomes" id="UP000796880">
    <property type="component" value="Unassembled WGS sequence"/>
</dbReference>
<name>A0A8K0MN37_9ROSA</name>
<gene>
    <name evidence="2" type="ORF">FNV43_RR07844</name>
</gene>
<accession>A0A8K0MN37</accession>
<evidence type="ECO:0000313" key="3">
    <source>
        <dbReference type="Proteomes" id="UP000796880"/>
    </source>
</evidence>
<feature type="compositionally biased region" description="Acidic residues" evidence="1">
    <location>
        <begin position="17"/>
        <end position="32"/>
    </location>
</feature>
<reference evidence="2" key="1">
    <citation type="submission" date="2020-03" db="EMBL/GenBank/DDBJ databases">
        <title>A high-quality chromosome-level genome assembly of a woody plant with both climbing and erect habits, Rhamnella rubrinervis.</title>
        <authorList>
            <person name="Lu Z."/>
            <person name="Yang Y."/>
            <person name="Zhu X."/>
            <person name="Sun Y."/>
        </authorList>
    </citation>
    <scope>NUCLEOTIDE SEQUENCE</scope>
    <source>
        <strain evidence="2">BYM</strain>
        <tissue evidence="2">Leaf</tissue>
    </source>
</reference>
<dbReference type="AlphaFoldDB" id="A0A8K0MN37"/>
<evidence type="ECO:0000313" key="2">
    <source>
        <dbReference type="EMBL" id="KAF3451748.1"/>
    </source>
</evidence>